<feature type="region of interest" description="Disordered" evidence="1">
    <location>
        <begin position="49"/>
        <end position="116"/>
    </location>
</feature>
<protein>
    <submittedName>
        <fullName evidence="2">Uncharacterized protein</fullName>
    </submittedName>
</protein>
<sequence>MDQQVPIHLMECSRTSVVEDSDQGCPVNRKGRYKYNKRYKYNEPFTFASPTKIAGDNSESDGNLEGVQREENKESLGCRTTSPSSVIVSGLTEKDNSGEPLATAAPSKSKHPLDGDNSIAEHWWQLEVR</sequence>
<gene>
    <name evidence="2" type="ORF">SERLA73DRAFT_80983</name>
</gene>
<feature type="compositionally biased region" description="Polar residues" evidence="1">
    <location>
        <begin position="78"/>
        <end position="87"/>
    </location>
</feature>
<dbReference type="InParanoid" id="F8QKK2"/>
<keyword evidence="3" id="KW-1185">Reference proteome</keyword>
<dbReference type="EMBL" id="GL946222">
    <property type="protein sequence ID" value="EGN91168.1"/>
    <property type="molecule type" value="Genomic_DNA"/>
</dbReference>
<reference evidence="3" key="1">
    <citation type="journal article" date="2011" name="Science">
        <title>The plant cell wall-decomposing machinery underlies the functional diversity of forest fungi.</title>
        <authorList>
            <person name="Eastwood D.C."/>
            <person name="Floudas D."/>
            <person name="Binder M."/>
            <person name="Majcherczyk A."/>
            <person name="Schneider P."/>
            <person name="Aerts A."/>
            <person name="Asiegbu F.O."/>
            <person name="Baker S.E."/>
            <person name="Barry K."/>
            <person name="Bendiksby M."/>
            <person name="Blumentritt M."/>
            <person name="Coutinho P.M."/>
            <person name="Cullen D."/>
            <person name="de Vries R.P."/>
            <person name="Gathman A."/>
            <person name="Goodell B."/>
            <person name="Henrissat B."/>
            <person name="Ihrmark K."/>
            <person name="Kauserud H."/>
            <person name="Kohler A."/>
            <person name="LaButti K."/>
            <person name="Lapidus A."/>
            <person name="Lavin J.L."/>
            <person name="Lee Y.-H."/>
            <person name="Lindquist E."/>
            <person name="Lilly W."/>
            <person name="Lucas S."/>
            <person name="Morin E."/>
            <person name="Murat C."/>
            <person name="Oguiza J.A."/>
            <person name="Park J."/>
            <person name="Pisabarro A.G."/>
            <person name="Riley R."/>
            <person name="Rosling A."/>
            <person name="Salamov A."/>
            <person name="Schmidt O."/>
            <person name="Schmutz J."/>
            <person name="Skrede I."/>
            <person name="Stenlid J."/>
            <person name="Wiebenga A."/>
            <person name="Xie X."/>
            <person name="Kuees U."/>
            <person name="Hibbett D.S."/>
            <person name="Hoffmeister D."/>
            <person name="Hoegberg N."/>
            <person name="Martin F."/>
            <person name="Grigoriev I.V."/>
            <person name="Watkinson S.C."/>
        </authorList>
    </citation>
    <scope>NUCLEOTIDE SEQUENCE [LARGE SCALE GENOMIC DNA]</scope>
    <source>
        <strain evidence="3">strain S7.3</strain>
    </source>
</reference>
<evidence type="ECO:0000313" key="2">
    <source>
        <dbReference type="EMBL" id="EGN91168.1"/>
    </source>
</evidence>
<dbReference type="Proteomes" id="UP000008063">
    <property type="component" value="Unassembled WGS sequence"/>
</dbReference>
<name>F8QKK2_SERL3</name>
<feature type="compositionally biased region" description="Basic and acidic residues" evidence="1">
    <location>
        <begin position="67"/>
        <end position="76"/>
    </location>
</feature>
<proteinExistence type="predicted"/>
<accession>F8QKK2</accession>
<evidence type="ECO:0000313" key="3">
    <source>
        <dbReference type="Proteomes" id="UP000008063"/>
    </source>
</evidence>
<dbReference type="HOGENOM" id="CLU_1950126_0_0_1"/>
<evidence type="ECO:0000256" key="1">
    <source>
        <dbReference type="SAM" id="MobiDB-lite"/>
    </source>
</evidence>
<dbReference type="AlphaFoldDB" id="F8QKK2"/>
<organism evidence="3">
    <name type="scientific">Serpula lacrymans var. lacrymans (strain S7.3)</name>
    <name type="common">Dry rot fungus</name>
    <dbReference type="NCBI Taxonomy" id="936435"/>
    <lineage>
        <taxon>Eukaryota</taxon>
        <taxon>Fungi</taxon>
        <taxon>Dikarya</taxon>
        <taxon>Basidiomycota</taxon>
        <taxon>Agaricomycotina</taxon>
        <taxon>Agaricomycetes</taxon>
        <taxon>Agaricomycetidae</taxon>
        <taxon>Boletales</taxon>
        <taxon>Coniophorineae</taxon>
        <taxon>Serpulaceae</taxon>
        <taxon>Serpula</taxon>
    </lineage>
</organism>